<comment type="similarity">
    <text evidence="1">Belongs to the peptidase M67A family. CSN5 subfamily.</text>
</comment>
<keyword evidence="4" id="KW-0645">Protease</keyword>
<organism evidence="13 14">
    <name type="scientific">Fusarium kuroshium</name>
    <dbReference type="NCBI Taxonomy" id="2010991"/>
    <lineage>
        <taxon>Eukaryota</taxon>
        <taxon>Fungi</taxon>
        <taxon>Dikarya</taxon>
        <taxon>Ascomycota</taxon>
        <taxon>Pezizomycotina</taxon>
        <taxon>Sordariomycetes</taxon>
        <taxon>Hypocreomycetidae</taxon>
        <taxon>Hypocreales</taxon>
        <taxon>Nectriaceae</taxon>
        <taxon>Fusarium</taxon>
        <taxon>Fusarium solani species complex</taxon>
    </lineage>
</organism>
<dbReference type="GO" id="GO:0008180">
    <property type="term" value="C:COP9 signalosome"/>
    <property type="evidence" value="ECO:0007669"/>
    <property type="project" value="UniProtKB-KW"/>
</dbReference>
<dbReference type="InterPro" id="IPR037518">
    <property type="entry name" value="MPN"/>
</dbReference>
<evidence type="ECO:0000259" key="12">
    <source>
        <dbReference type="PROSITE" id="PS50249"/>
    </source>
</evidence>
<comment type="caution">
    <text evidence="13">The sequence shown here is derived from an EMBL/GenBank/DDBJ whole genome shotgun (WGS) entry which is preliminary data.</text>
</comment>
<dbReference type="Pfam" id="PF01398">
    <property type="entry name" value="JAB"/>
    <property type="match status" value="1"/>
</dbReference>
<feature type="domain" description="MPN" evidence="12">
    <location>
        <begin position="996"/>
        <end position="1133"/>
    </location>
</feature>
<keyword evidence="7" id="KW-0378">Hydrolase</keyword>
<dbReference type="STRING" id="2010991.A0A3M2S5B2"/>
<dbReference type="GO" id="GO:0008237">
    <property type="term" value="F:metallopeptidase activity"/>
    <property type="evidence" value="ECO:0007669"/>
    <property type="project" value="UniProtKB-KW"/>
</dbReference>
<evidence type="ECO:0000256" key="5">
    <source>
        <dbReference type="ARBA" id="ARBA00022723"/>
    </source>
</evidence>
<keyword evidence="14" id="KW-1185">Reference proteome</keyword>
<dbReference type="SMART" id="SM00232">
    <property type="entry name" value="JAB_MPN"/>
    <property type="match status" value="1"/>
</dbReference>
<evidence type="ECO:0000313" key="13">
    <source>
        <dbReference type="EMBL" id="RMJ12756.1"/>
    </source>
</evidence>
<dbReference type="CDD" id="cd08069">
    <property type="entry name" value="MPN_RPN11_CSN5"/>
    <property type="match status" value="1"/>
</dbReference>
<evidence type="ECO:0000256" key="11">
    <source>
        <dbReference type="SAM" id="Phobius"/>
    </source>
</evidence>
<dbReference type="OrthoDB" id="2624308at2759"/>
<evidence type="ECO:0000256" key="10">
    <source>
        <dbReference type="SAM" id="MobiDB-lite"/>
    </source>
</evidence>
<proteinExistence type="inferred from homology"/>
<dbReference type="GO" id="GO:0006508">
    <property type="term" value="P:proteolysis"/>
    <property type="evidence" value="ECO:0007669"/>
    <property type="project" value="UniProtKB-KW"/>
</dbReference>
<evidence type="ECO:0000256" key="8">
    <source>
        <dbReference type="ARBA" id="ARBA00022833"/>
    </source>
</evidence>
<dbReference type="Pfam" id="PF18323">
    <property type="entry name" value="CSN5_C"/>
    <property type="match status" value="1"/>
</dbReference>
<reference evidence="13 14" key="1">
    <citation type="submission" date="2017-06" db="EMBL/GenBank/DDBJ databases">
        <title>Comparative genomic analysis of Ambrosia Fusariam Clade fungi.</title>
        <authorList>
            <person name="Stajich J.E."/>
            <person name="Carrillo J."/>
            <person name="Kijimoto T."/>
            <person name="Eskalen A."/>
            <person name="O'Donnell K."/>
            <person name="Kasson M."/>
        </authorList>
    </citation>
    <scope>NUCLEOTIDE SEQUENCE [LARGE SCALE GENOMIC DNA]</scope>
    <source>
        <strain evidence="13">UCR3666</strain>
    </source>
</reference>
<evidence type="ECO:0000256" key="6">
    <source>
        <dbReference type="ARBA" id="ARBA00022790"/>
    </source>
</evidence>
<keyword evidence="8" id="KW-0862">Zinc</keyword>
<evidence type="ECO:0000256" key="1">
    <source>
        <dbReference type="ARBA" id="ARBA00006008"/>
    </source>
</evidence>
<dbReference type="InterPro" id="IPR000555">
    <property type="entry name" value="JAMM/MPN+_dom"/>
</dbReference>
<dbReference type="EMBL" id="NKUJ01000126">
    <property type="protein sequence ID" value="RMJ12756.1"/>
    <property type="molecule type" value="Genomic_DNA"/>
</dbReference>
<dbReference type="InterPro" id="IPR040961">
    <property type="entry name" value="CSN5_C"/>
</dbReference>
<evidence type="ECO:0000256" key="2">
    <source>
        <dbReference type="ARBA" id="ARBA00011098"/>
    </source>
</evidence>
<feature type="transmembrane region" description="Helical" evidence="11">
    <location>
        <begin position="670"/>
        <end position="693"/>
    </location>
</feature>
<evidence type="ECO:0000256" key="4">
    <source>
        <dbReference type="ARBA" id="ARBA00022670"/>
    </source>
</evidence>
<dbReference type="PROSITE" id="PS50249">
    <property type="entry name" value="MPN"/>
    <property type="match status" value="1"/>
</dbReference>
<protein>
    <recommendedName>
        <fullName evidence="3">COP9 signalosome complex subunit 5</fullName>
    </recommendedName>
</protein>
<evidence type="ECO:0000256" key="7">
    <source>
        <dbReference type="ARBA" id="ARBA00022801"/>
    </source>
</evidence>
<keyword evidence="5" id="KW-0479">Metal-binding</keyword>
<sequence>MAHLHGGSYDPNVVNYQQPPPPVSHQAHGGAYTPGSSVVSYPNQSFQHPYQQQPVSPPTSPLSAQSGGYQVPVGQQQPIPLGQVQHQNTMQYQQQQQPMYGGQQGVVYQQQGQGNGQQDGTMQTKGAIVPVSATPLSPLNSSENGEKGEKEFPVKLKGSYHFFEPRSVFRWRNPVLYQKPGYNFTDTETKMRHRDYAGRVSYKARSDRYLHHNDGYLRNMYVAATDDIYEGPGTSTWKRTYVRKVAPMKVRIATWVIDFSYDPQSWEDWGIMVLRALPAAIAMALVFWDGKPTVIKRNLCYAPVLYNYHGDAKVWSNLLENRKGLSLMARNNQVYRMLRPRYLCFLREPFNDENRGVDVRSVVEWENSDGRDANLAYLFVAYSTEHFSHSSEQDMMALHHIAETACRAAKLSAYWIACSCMRDENELESDVYRISDVLRGASSMIIAVGRGKTAMSSGGKTNTESLLREWGSRMWTFPEVLLSPGRNISIYTRDSDLSSPLVVAKNQFAAQVWTYMDPDVARHLIDHYLGTISLSRLEQAVLALKCLYSRHTTEYLPGDQAYALMGLLRLRPQVDRTDTAFQAFSRLSLANDSDRLLERYICTLPVDKDQPWYNMEDAYESSLWDITPYCQVAGIAENDTIVIDGAWGISIRWKTFYPVYWSTGPSWKRWLAGLAVEWNGAFFIIAIALIATGAQAGPYGASTIAPGVIFLLLFLYIWMITPGLVRVIYGGKFADTQAEMFGFEGHLNSPTIERAIFGGNFGRFSWSTHGSPLSRSVINEYGERVGIDPCKDPEILMKVEAAKNARPGEKRIFTLVDTYNMELTLFEAVRPPVTLMFCASEGGMQRAIGCSYEWETQTMYRETVLRMPTTALNRMDRVPRFRLGIQRPVYSSVPVNTGVSGSALTRRQEPRSWLCRLHCLDHQHQLVLCISITRHTQEGPGVVTMEASALKAWELDNNVQLIDPKRDALYNYDADGQKTIAAARPWTKDPNYFKHVRISATALIKMTMHARSGGNLEVMGLMQGYIDQDTFVVTDAFRLPVEGTETRVNAQGEANEYLVEYLDLCRAQGRQENVVGWYHSHPGYGCWLSGIDVDTEAMQQQYQDPFLAVVIDPDRTINAGKVEIGAFRTYPSNYKADPVGGTTADGFQAVPLAKAAEFGAHSSRYYSLEVSHFKSSLDAHLLELLWHKYWVQTLSQNPLLTNRDYGNKQVLDLSSKIKEATMGIARNQVAQSMMMRSGTKNTDKAVEKLAKDANLIATKERSGLIASQVKASVFNGLGSKENPTS</sequence>
<dbReference type="GO" id="GO:0046872">
    <property type="term" value="F:metal ion binding"/>
    <property type="evidence" value="ECO:0007669"/>
    <property type="project" value="UniProtKB-KW"/>
</dbReference>
<dbReference type="Gene3D" id="3.40.140.10">
    <property type="entry name" value="Cytidine Deaminase, domain 2"/>
    <property type="match status" value="1"/>
</dbReference>
<gene>
    <name evidence="13" type="ORF">CDV36_007596</name>
</gene>
<keyword evidence="11" id="KW-0472">Membrane</keyword>
<dbReference type="SUPFAM" id="SSF102712">
    <property type="entry name" value="JAB1/MPN domain"/>
    <property type="match status" value="1"/>
</dbReference>
<dbReference type="InterPro" id="IPR050242">
    <property type="entry name" value="JAMM_MPN+_peptidase_M67A"/>
</dbReference>
<feature type="transmembrane region" description="Helical" evidence="11">
    <location>
        <begin position="699"/>
        <end position="719"/>
    </location>
</feature>
<dbReference type="FunFam" id="3.40.140.10:FF:000003">
    <property type="entry name" value="COP9 signalosome complex subunit 5"/>
    <property type="match status" value="1"/>
</dbReference>
<evidence type="ECO:0000256" key="9">
    <source>
        <dbReference type="ARBA" id="ARBA00023049"/>
    </source>
</evidence>
<name>A0A3M2S5B2_9HYPO</name>
<dbReference type="GO" id="GO:0000338">
    <property type="term" value="P:protein deneddylation"/>
    <property type="evidence" value="ECO:0007669"/>
    <property type="project" value="UniProtKB-ARBA"/>
</dbReference>
<dbReference type="PANTHER" id="PTHR10410">
    <property type="entry name" value="EUKARYOTIC TRANSLATION INITIATION FACTOR 3 -RELATED"/>
    <property type="match status" value="1"/>
</dbReference>
<feature type="compositionally biased region" description="Polar residues" evidence="10">
    <location>
        <begin position="34"/>
        <end position="54"/>
    </location>
</feature>
<keyword evidence="11" id="KW-1133">Transmembrane helix</keyword>
<dbReference type="Proteomes" id="UP000277212">
    <property type="component" value="Unassembled WGS sequence"/>
</dbReference>
<comment type="subunit">
    <text evidence="2">Component of the COP9 signalosome (CSN) complex.</text>
</comment>
<evidence type="ECO:0000313" key="14">
    <source>
        <dbReference type="Proteomes" id="UP000277212"/>
    </source>
</evidence>
<evidence type="ECO:0000256" key="3">
    <source>
        <dbReference type="ARBA" id="ARBA00014880"/>
    </source>
</evidence>
<keyword evidence="6" id="KW-0736">Signalosome</keyword>
<keyword evidence="9" id="KW-0482">Metalloprotease</keyword>
<feature type="region of interest" description="Disordered" evidence="10">
    <location>
        <begin position="1"/>
        <end position="68"/>
    </location>
</feature>
<accession>A0A3M2S5B2</accession>
<keyword evidence="11" id="KW-0812">Transmembrane</keyword>